<protein>
    <submittedName>
        <fullName evidence="2">N-acetyltransferase</fullName>
    </submittedName>
</protein>
<dbReference type="InterPro" id="IPR052742">
    <property type="entry name" value="Mito_N-acetyltransferase"/>
</dbReference>
<dbReference type="AlphaFoldDB" id="A0A499UVT3"/>
<dbReference type="SUPFAM" id="SSF55729">
    <property type="entry name" value="Acyl-CoA N-acyltransferases (Nat)"/>
    <property type="match status" value="1"/>
</dbReference>
<reference evidence="2 3" key="1">
    <citation type="journal article" date="2020" name="Int. J. Syst. Evol. Microbiol.">
        <title>Reclassification of Streptomyces castelarensis and Streptomyces sporoclivatus as later heterotypic synonyms of Streptomyces antimycoticus.</title>
        <authorList>
            <person name="Komaki H."/>
            <person name="Tamura T."/>
        </authorList>
    </citation>
    <scope>NUCLEOTIDE SEQUENCE [LARGE SCALE GENOMIC DNA]</scope>
    <source>
        <strain evidence="2 3">NBRC 100767</strain>
    </source>
</reference>
<dbReference type="Proteomes" id="UP000463951">
    <property type="component" value="Chromosome"/>
</dbReference>
<keyword evidence="2" id="KW-0808">Transferase</keyword>
<dbReference type="Gene3D" id="3.40.630.30">
    <property type="match status" value="1"/>
</dbReference>
<accession>A0A499UVT3</accession>
<dbReference type="Pfam" id="PF00583">
    <property type="entry name" value="Acetyltransf_1"/>
    <property type="match status" value="1"/>
</dbReference>
<dbReference type="PANTHER" id="PTHR43138:SF1">
    <property type="entry name" value="N-ACETYLTRANSFERASE ACA1"/>
    <property type="match status" value="1"/>
</dbReference>
<gene>
    <name evidence="2" type="ORF">SSPO_041090</name>
</gene>
<evidence type="ECO:0000259" key="1">
    <source>
        <dbReference type="PROSITE" id="PS51186"/>
    </source>
</evidence>
<dbReference type="GO" id="GO:0016747">
    <property type="term" value="F:acyltransferase activity, transferring groups other than amino-acyl groups"/>
    <property type="evidence" value="ECO:0007669"/>
    <property type="project" value="InterPro"/>
</dbReference>
<organism evidence="2 3">
    <name type="scientific">Streptomyces antimycoticus</name>
    <dbReference type="NCBI Taxonomy" id="68175"/>
    <lineage>
        <taxon>Bacteria</taxon>
        <taxon>Bacillati</taxon>
        <taxon>Actinomycetota</taxon>
        <taxon>Actinomycetes</taxon>
        <taxon>Kitasatosporales</taxon>
        <taxon>Streptomycetaceae</taxon>
        <taxon>Streptomyces</taxon>
        <taxon>Streptomyces violaceusniger group</taxon>
    </lineage>
</organism>
<dbReference type="CDD" id="cd04301">
    <property type="entry name" value="NAT_SF"/>
    <property type="match status" value="1"/>
</dbReference>
<dbReference type="PANTHER" id="PTHR43138">
    <property type="entry name" value="ACETYLTRANSFERASE, GNAT FAMILY"/>
    <property type="match status" value="1"/>
</dbReference>
<dbReference type="EMBL" id="AP019620">
    <property type="protein sequence ID" value="BBJ41391.1"/>
    <property type="molecule type" value="Genomic_DNA"/>
</dbReference>
<feature type="domain" description="N-acetyltransferase" evidence="1">
    <location>
        <begin position="1"/>
        <end position="162"/>
    </location>
</feature>
<dbReference type="InterPro" id="IPR000182">
    <property type="entry name" value="GNAT_dom"/>
</dbReference>
<evidence type="ECO:0000313" key="3">
    <source>
        <dbReference type="Proteomes" id="UP000463951"/>
    </source>
</evidence>
<proteinExistence type="predicted"/>
<evidence type="ECO:0000313" key="2">
    <source>
        <dbReference type="EMBL" id="BBJ41391.1"/>
    </source>
</evidence>
<dbReference type="InterPro" id="IPR016181">
    <property type="entry name" value="Acyl_CoA_acyltransferase"/>
</dbReference>
<sequence length="163" mass="17569">MEIRAFEERDWSQVWPIVEQIVRKGDTFCYDPHQTEAQAHEMWVVPPPGHVVVAVEGERVLGTSNMYANRPGPGAHIASGNFMVASEARGRGVGQALGEYLLNWASTSGFAGVQFNAVAASNAPAVGLYERLGFTVIGTVPGAFRHPELGPVGLHVMYHDLGA</sequence>
<dbReference type="PROSITE" id="PS51186">
    <property type="entry name" value="GNAT"/>
    <property type="match status" value="1"/>
</dbReference>
<name>A0A499UVT3_9ACTN</name>